<dbReference type="SUPFAM" id="SSF53474">
    <property type="entry name" value="alpha/beta-Hydrolases"/>
    <property type="match status" value="1"/>
</dbReference>
<evidence type="ECO:0000256" key="1">
    <source>
        <dbReference type="SAM" id="MobiDB-lite"/>
    </source>
</evidence>
<feature type="domain" description="Fungal lipase-type" evidence="2">
    <location>
        <begin position="11"/>
        <end position="81"/>
    </location>
</feature>
<dbReference type="Proteomes" id="UP000004897">
    <property type="component" value="Unassembled WGS sequence"/>
</dbReference>
<protein>
    <recommendedName>
        <fullName evidence="2">Fungal lipase-type domain-containing protein</fullName>
    </recommendedName>
</protein>
<comment type="caution">
    <text evidence="3">The sequence shown here is derived from an EMBL/GenBank/DDBJ whole genome shotgun (WGS) entry which is preliminary data.</text>
</comment>
<dbReference type="Gene3D" id="3.40.50.1820">
    <property type="entry name" value="alpha/beta hydrolase"/>
    <property type="match status" value="1"/>
</dbReference>
<sequence length="172" mass="19061">MRKAKLGDMDRVVMVGHSQGGAVAYSLANNKEFNSKYKVSNVVTYGAPTANLERQQEDLKNHFNYVAVVNDVDPVPSLTPFRSGDPANRVHIVESDKADAGMDSHGMNIYVDATQRYVGSGYGDDEGVDIDPQVYSSQQEVEGKEEGTGMYTGRNTSRSTSFSRALRENWRW</sequence>
<evidence type="ECO:0000313" key="3">
    <source>
        <dbReference type="EMBL" id="EHB87904.1"/>
    </source>
</evidence>
<dbReference type="RefSeq" id="WP_005506140.1">
    <property type="nucleotide sequence ID" value="NZ_JH370351.1"/>
</dbReference>
<dbReference type="EMBL" id="ACSB01000008">
    <property type="protein sequence ID" value="EHB87904.1"/>
    <property type="molecule type" value="Genomic_DNA"/>
</dbReference>
<dbReference type="HOGENOM" id="CLU_1554129_0_0_11"/>
<proteinExistence type="predicted"/>
<dbReference type="CDD" id="cd00741">
    <property type="entry name" value="Lipase"/>
    <property type="match status" value="1"/>
</dbReference>
<reference evidence="3 4" key="1">
    <citation type="submission" date="2011-08" db="EMBL/GenBank/DDBJ databases">
        <title>The Genome Sequence of Rothia mucilaginosa M508.</title>
        <authorList>
            <consortium name="The Broad Institute Genome Sequencing Platform"/>
            <consortium name="The Broad Institute Genome Sequencing Center for Infectious Disease"/>
            <person name="Earl A."/>
            <person name="Ward D."/>
            <person name="Feldgarden M."/>
            <person name="Gevers D."/>
            <person name="Sibley C.D."/>
            <person name="Field T.R."/>
            <person name="Grinwis M."/>
            <person name="Eshaghurshan C.S."/>
            <person name="Surette M.G."/>
            <person name="Young S.K."/>
            <person name="Zeng Q."/>
            <person name="Gargeya S."/>
            <person name="Fitzgerald M."/>
            <person name="Haas B."/>
            <person name="Abouelleil A."/>
            <person name="Alvarado L."/>
            <person name="Arachchi H.M."/>
            <person name="Berlin A."/>
            <person name="Brown A."/>
            <person name="Chapman S.B."/>
            <person name="Chen Z."/>
            <person name="Dunbar C."/>
            <person name="Freedman E."/>
            <person name="Gearin G."/>
            <person name="Gellesch M."/>
            <person name="Goldberg J."/>
            <person name="Griggs A."/>
            <person name="Gujja S."/>
            <person name="Heiman D."/>
            <person name="Howarth C."/>
            <person name="Larson L."/>
            <person name="Lui A."/>
            <person name="MacDonald P.J.P."/>
            <person name="Montmayeur A."/>
            <person name="Murphy C."/>
            <person name="Neiman D."/>
            <person name="Pearson M."/>
            <person name="Priest M."/>
            <person name="Roberts A."/>
            <person name="Saif S."/>
            <person name="Shea T."/>
            <person name="Shenoy N."/>
            <person name="Sisk P."/>
            <person name="Stolte C."/>
            <person name="Sykes S."/>
            <person name="Wortman J."/>
            <person name="Nusbaum C."/>
            <person name="Birren B."/>
        </authorList>
    </citation>
    <scope>NUCLEOTIDE SEQUENCE [LARGE SCALE GENOMIC DNA]</scope>
    <source>
        <strain evidence="3 4">M508</strain>
    </source>
</reference>
<dbReference type="Pfam" id="PF01764">
    <property type="entry name" value="Lipase_3"/>
    <property type="match status" value="1"/>
</dbReference>
<dbReference type="GO" id="GO:0006629">
    <property type="term" value="P:lipid metabolic process"/>
    <property type="evidence" value="ECO:0007669"/>
    <property type="project" value="InterPro"/>
</dbReference>
<evidence type="ECO:0000313" key="4">
    <source>
        <dbReference type="Proteomes" id="UP000004897"/>
    </source>
</evidence>
<dbReference type="InterPro" id="IPR029058">
    <property type="entry name" value="AB_hydrolase_fold"/>
</dbReference>
<accession>G5ERW7</accession>
<feature type="region of interest" description="Disordered" evidence="1">
    <location>
        <begin position="137"/>
        <end position="162"/>
    </location>
</feature>
<gene>
    <name evidence="3" type="ORF">HMPREF0737_01027</name>
</gene>
<dbReference type="InterPro" id="IPR002921">
    <property type="entry name" value="Fungal_lipase-type"/>
</dbReference>
<organism evidence="3 4">
    <name type="scientific">Rothia mucilaginosa M508</name>
    <dbReference type="NCBI Taxonomy" id="563033"/>
    <lineage>
        <taxon>Bacteria</taxon>
        <taxon>Bacillati</taxon>
        <taxon>Actinomycetota</taxon>
        <taxon>Actinomycetes</taxon>
        <taxon>Micrococcales</taxon>
        <taxon>Micrococcaceae</taxon>
        <taxon>Rothia</taxon>
    </lineage>
</organism>
<name>G5ERW7_9MICC</name>
<feature type="compositionally biased region" description="Polar residues" evidence="1">
    <location>
        <begin position="153"/>
        <end position="162"/>
    </location>
</feature>
<dbReference type="AlphaFoldDB" id="G5ERW7"/>
<evidence type="ECO:0000259" key="2">
    <source>
        <dbReference type="Pfam" id="PF01764"/>
    </source>
</evidence>